<reference evidence="1" key="2">
    <citation type="submission" date="2013-04" db="UniProtKB">
        <authorList>
            <consortium name="EnsemblPlants"/>
        </authorList>
    </citation>
    <scope>IDENTIFICATION</scope>
</reference>
<sequence length="57" mass="6768">MKFLRNSSVSKEAWDETWYGFDWKPPKIHHGLNRIIGVDIRWSTAKRSVQPCTVCKY</sequence>
<dbReference type="EnsemblPlants" id="OB01G15570.1">
    <property type="protein sequence ID" value="OB01G15570.1"/>
    <property type="gene ID" value="OB01G15570"/>
</dbReference>
<dbReference type="Gramene" id="OB01G15570.1">
    <property type="protein sequence ID" value="OB01G15570.1"/>
    <property type="gene ID" value="OB01G15570"/>
</dbReference>
<dbReference type="AlphaFoldDB" id="J3KX51"/>
<dbReference type="HOGENOM" id="CLU_2999650_0_0_1"/>
<proteinExistence type="predicted"/>
<keyword evidence="2" id="KW-1185">Reference proteome</keyword>
<evidence type="ECO:0000313" key="2">
    <source>
        <dbReference type="Proteomes" id="UP000006038"/>
    </source>
</evidence>
<protein>
    <submittedName>
        <fullName evidence="1">Uncharacterized protein</fullName>
    </submittedName>
</protein>
<accession>J3KX51</accession>
<organism evidence="1">
    <name type="scientific">Oryza brachyantha</name>
    <name type="common">malo sina</name>
    <dbReference type="NCBI Taxonomy" id="4533"/>
    <lineage>
        <taxon>Eukaryota</taxon>
        <taxon>Viridiplantae</taxon>
        <taxon>Streptophyta</taxon>
        <taxon>Embryophyta</taxon>
        <taxon>Tracheophyta</taxon>
        <taxon>Spermatophyta</taxon>
        <taxon>Magnoliopsida</taxon>
        <taxon>Liliopsida</taxon>
        <taxon>Poales</taxon>
        <taxon>Poaceae</taxon>
        <taxon>BOP clade</taxon>
        <taxon>Oryzoideae</taxon>
        <taxon>Oryzeae</taxon>
        <taxon>Oryzinae</taxon>
        <taxon>Oryza</taxon>
    </lineage>
</organism>
<name>J3KX51_ORYBR</name>
<dbReference type="Proteomes" id="UP000006038">
    <property type="component" value="Chromosome 1"/>
</dbReference>
<reference evidence="1" key="1">
    <citation type="journal article" date="2013" name="Nat. Commun.">
        <title>Whole-genome sequencing of Oryza brachyantha reveals mechanisms underlying Oryza genome evolution.</title>
        <authorList>
            <person name="Chen J."/>
            <person name="Huang Q."/>
            <person name="Gao D."/>
            <person name="Wang J."/>
            <person name="Lang Y."/>
            <person name="Liu T."/>
            <person name="Li B."/>
            <person name="Bai Z."/>
            <person name="Luis Goicoechea J."/>
            <person name="Liang C."/>
            <person name="Chen C."/>
            <person name="Zhang W."/>
            <person name="Sun S."/>
            <person name="Liao Y."/>
            <person name="Zhang X."/>
            <person name="Yang L."/>
            <person name="Song C."/>
            <person name="Wang M."/>
            <person name="Shi J."/>
            <person name="Liu G."/>
            <person name="Liu J."/>
            <person name="Zhou H."/>
            <person name="Zhou W."/>
            <person name="Yu Q."/>
            <person name="An N."/>
            <person name="Chen Y."/>
            <person name="Cai Q."/>
            <person name="Wang B."/>
            <person name="Liu B."/>
            <person name="Min J."/>
            <person name="Huang Y."/>
            <person name="Wu H."/>
            <person name="Li Z."/>
            <person name="Zhang Y."/>
            <person name="Yin Y."/>
            <person name="Song W."/>
            <person name="Jiang J."/>
            <person name="Jackson S.A."/>
            <person name="Wing R.A."/>
            <person name="Wang J."/>
            <person name="Chen M."/>
        </authorList>
    </citation>
    <scope>NUCLEOTIDE SEQUENCE [LARGE SCALE GENOMIC DNA]</scope>
    <source>
        <strain evidence="1">cv. IRGC 101232</strain>
    </source>
</reference>
<evidence type="ECO:0000313" key="1">
    <source>
        <dbReference type="EnsemblPlants" id="OB01G15570.1"/>
    </source>
</evidence>